<evidence type="ECO:0000313" key="2">
    <source>
        <dbReference type="Proteomes" id="UP000255505"/>
    </source>
</evidence>
<name>A0A375I992_9BURK</name>
<proteinExistence type="predicted"/>
<organism evidence="1 2">
    <name type="scientific">Cupriavidus taiwanensis</name>
    <dbReference type="NCBI Taxonomy" id="164546"/>
    <lineage>
        <taxon>Bacteria</taxon>
        <taxon>Pseudomonadati</taxon>
        <taxon>Pseudomonadota</taxon>
        <taxon>Betaproteobacteria</taxon>
        <taxon>Burkholderiales</taxon>
        <taxon>Burkholderiaceae</taxon>
        <taxon>Cupriavidus</taxon>
    </lineage>
</organism>
<evidence type="ECO:0000313" key="1">
    <source>
        <dbReference type="EMBL" id="SPK71364.1"/>
    </source>
</evidence>
<accession>A0A375I992</accession>
<gene>
    <name evidence="1" type="ORF">CT19425_30588</name>
</gene>
<protein>
    <submittedName>
        <fullName evidence="1">Uncharacterized protein</fullName>
    </submittedName>
</protein>
<reference evidence="1 2" key="1">
    <citation type="submission" date="2018-01" db="EMBL/GenBank/DDBJ databases">
        <authorList>
            <person name="Gaut B.S."/>
            <person name="Morton B.R."/>
            <person name="Clegg M.T."/>
            <person name="Duvall M.R."/>
        </authorList>
    </citation>
    <scope>NUCLEOTIDE SEQUENCE [LARGE SCALE GENOMIC DNA]</scope>
    <source>
        <strain evidence="1">Cupriavidus taiwanensis LMG 19425</strain>
    </source>
</reference>
<dbReference type="EMBL" id="LT991976">
    <property type="protein sequence ID" value="SPK71364.1"/>
    <property type="molecule type" value="Genomic_DNA"/>
</dbReference>
<sequence length="34" mass="3876">MIDSVRKQSLLLPSMNAIERLCAEASTRATHRIY</sequence>
<dbReference type="AlphaFoldDB" id="A0A375I992"/>
<dbReference type="Proteomes" id="UP000255505">
    <property type="component" value="Chromosome I"/>
</dbReference>